<reference evidence="2 3" key="1">
    <citation type="submission" date="2018-06" db="EMBL/GenBank/DDBJ databases">
        <title>Comparative genomics reveals the genomic features of Rhizophagus irregularis, R. cerebriforme, R. diaphanum and Gigaspora rosea, and their symbiotic lifestyle signature.</title>
        <authorList>
            <person name="Morin E."/>
            <person name="San Clemente H."/>
            <person name="Chen E.C.H."/>
            <person name="De La Providencia I."/>
            <person name="Hainaut M."/>
            <person name="Kuo A."/>
            <person name="Kohler A."/>
            <person name="Murat C."/>
            <person name="Tang N."/>
            <person name="Roy S."/>
            <person name="Loubradou J."/>
            <person name="Henrissat B."/>
            <person name="Grigoriev I.V."/>
            <person name="Corradi N."/>
            <person name="Roux C."/>
            <person name="Martin F.M."/>
        </authorList>
    </citation>
    <scope>NUCLEOTIDE SEQUENCE [LARGE SCALE GENOMIC DNA]</scope>
    <source>
        <strain evidence="2 3">DAOM 194757</strain>
    </source>
</reference>
<comment type="caution">
    <text evidence="2">The sequence shown here is derived from an EMBL/GenBank/DDBJ whole genome shotgun (WGS) entry which is preliminary data.</text>
</comment>
<accession>A0A397VA37</accession>
<feature type="compositionally biased region" description="Polar residues" evidence="1">
    <location>
        <begin position="86"/>
        <end position="101"/>
    </location>
</feature>
<organism evidence="2 3">
    <name type="scientific">Gigaspora rosea</name>
    <dbReference type="NCBI Taxonomy" id="44941"/>
    <lineage>
        <taxon>Eukaryota</taxon>
        <taxon>Fungi</taxon>
        <taxon>Fungi incertae sedis</taxon>
        <taxon>Mucoromycota</taxon>
        <taxon>Glomeromycotina</taxon>
        <taxon>Glomeromycetes</taxon>
        <taxon>Diversisporales</taxon>
        <taxon>Gigasporaceae</taxon>
        <taxon>Gigaspora</taxon>
    </lineage>
</organism>
<evidence type="ECO:0000256" key="1">
    <source>
        <dbReference type="SAM" id="MobiDB-lite"/>
    </source>
</evidence>
<feature type="compositionally biased region" description="Low complexity" evidence="1">
    <location>
        <begin position="111"/>
        <end position="126"/>
    </location>
</feature>
<dbReference type="OrthoDB" id="2441747at2759"/>
<feature type="region of interest" description="Disordered" evidence="1">
    <location>
        <begin position="59"/>
        <end position="144"/>
    </location>
</feature>
<feature type="region of interest" description="Disordered" evidence="1">
    <location>
        <begin position="453"/>
        <end position="473"/>
    </location>
</feature>
<dbReference type="EMBL" id="QKWP01000698">
    <property type="protein sequence ID" value="RIB16146.1"/>
    <property type="molecule type" value="Genomic_DNA"/>
</dbReference>
<keyword evidence="3" id="KW-1185">Reference proteome</keyword>
<sequence length="726" mass="83669">MGNSKSELDLLKQENARLMARIAEMEQIAKEKNELEVRIVELERSARENIELRSRVAKLEQKLSQNDSRSKDAGESEQVDTFIPKEQSSANISGTANASRRTNSDDTPKQIEINSDNISDNTSNPDVCHESSSQYLASPIRKESKSLEDKAVDEFLGSTYKEKVSKEIIQRIREKKLREQEFSSISVEELCSEKARPKVPLEQNSKSVPIQPEETKVSHDYIVAHPSRNQAQSIISSEINIMTEHQPCDPGSHPHVTETKNDSIQKDSRIEMQKFIQELYLEPPDISDHNENDKHIVIELAHLYQKARKAKKNTIYAKQEEILSWYYYAEGFERRVNDNLSICRNNKRADDLARIQVYDEIWDCLSGVSRENFRKQIQRACKIYKLFNGIGKDKIKRVKSYSANGISKLSNSQIQYIIEHFTKESRNSKDTFTSNKVECVPCDLGSHPYVTKSSDSNDLAESEVSASPISPSNPTRDHVYFRNKILKQYPNLCQEGSDGNDDYYGITDKSLCPLCKLDHDDANGIEGRYEIGSYNLKCEQRGIEIEAKANKTLTPEYLEWEAKLTELPSPLTDNIRSRLYKRYKKKTGLDPWIMSETFESPQTEKDAEKKTLFVPQINVQPTPSKLRSPISVLPKDPEERQQHVIEMVLERFPYLTLKHSFKSSNYFDFNRSLPCPLCDKNHKKENIRNHIEAEWESGDYVNTKTYRLYCYINKYQNSIPIVTVKA</sequence>
<dbReference type="AlphaFoldDB" id="A0A397VA37"/>
<evidence type="ECO:0000313" key="3">
    <source>
        <dbReference type="Proteomes" id="UP000266673"/>
    </source>
</evidence>
<dbReference type="Proteomes" id="UP000266673">
    <property type="component" value="Unassembled WGS sequence"/>
</dbReference>
<protein>
    <submittedName>
        <fullName evidence="2">Uncharacterized protein</fullName>
    </submittedName>
</protein>
<proteinExistence type="predicted"/>
<name>A0A397VA37_9GLOM</name>
<evidence type="ECO:0000313" key="2">
    <source>
        <dbReference type="EMBL" id="RIB16146.1"/>
    </source>
</evidence>
<gene>
    <name evidence="2" type="ORF">C2G38_2038817</name>
</gene>